<feature type="compositionally biased region" description="Low complexity" evidence="1">
    <location>
        <begin position="36"/>
        <end position="49"/>
    </location>
</feature>
<name>A0A8H3UM03_VENIN</name>
<evidence type="ECO:0000313" key="2">
    <source>
        <dbReference type="EMBL" id="KAE9971119.1"/>
    </source>
</evidence>
<evidence type="ECO:0000256" key="1">
    <source>
        <dbReference type="SAM" id="MobiDB-lite"/>
    </source>
</evidence>
<keyword evidence="3" id="KW-1185">Reference proteome</keyword>
<organism evidence="2 3">
    <name type="scientific">Venturia inaequalis</name>
    <name type="common">Apple scab fungus</name>
    <dbReference type="NCBI Taxonomy" id="5025"/>
    <lineage>
        <taxon>Eukaryota</taxon>
        <taxon>Fungi</taxon>
        <taxon>Dikarya</taxon>
        <taxon>Ascomycota</taxon>
        <taxon>Pezizomycotina</taxon>
        <taxon>Dothideomycetes</taxon>
        <taxon>Pleosporomycetidae</taxon>
        <taxon>Venturiales</taxon>
        <taxon>Venturiaceae</taxon>
        <taxon>Venturia</taxon>
    </lineage>
</organism>
<dbReference type="AlphaFoldDB" id="A0A8H3UM03"/>
<proteinExistence type="predicted"/>
<reference evidence="2 3" key="1">
    <citation type="submission" date="2019-07" db="EMBL/GenBank/DDBJ databases">
        <title>Venturia inaequalis Genome Resource.</title>
        <authorList>
            <person name="Lichtner F.J."/>
        </authorList>
    </citation>
    <scope>NUCLEOTIDE SEQUENCE [LARGE SCALE GENOMIC DNA]</scope>
    <source>
        <strain evidence="2 3">DMI_063113</strain>
    </source>
</reference>
<feature type="region of interest" description="Disordered" evidence="1">
    <location>
        <begin position="1"/>
        <end position="67"/>
    </location>
</feature>
<accession>A0A8H3UM03</accession>
<evidence type="ECO:0000313" key="3">
    <source>
        <dbReference type="Proteomes" id="UP000490939"/>
    </source>
</evidence>
<protein>
    <submittedName>
        <fullName evidence="2">Uncharacterized protein</fullName>
    </submittedName>
</protein>
<dbReference type="EMBL" id="WNWR01000692">
    <property type="protein sequence ID" value="KAE9971119.1"/>
    <property type="molecule type" value="Genomic_DNA"/>
</dbReference>
<sequence>MPNTGVLGPVGKYKRRGTRGGIKRDRRPQPREPTIQANQTNQTNQTTSNRLPPNQTSRFPLPPKPSLQVPLSVPTSTALHIGQNYSTVNVYGTVNVYNVLPLQLPFEPLSHVSPTNNTALHPLIEHEGNTRLPTGLPSNLPPPPRHLPSQSGARAILPAISRLDTASTAMRKQAQ</sequence>
<comment type="caution">
    <text evidence="2">The sequence shown here is derived from an EMBL/GenBank/DDBJ whole genome shotgun (WGS) entry which is preliminary data.</text>
</comment>
<gene>
    <name evidence="2" type="ORF">EG327_009998</name>
</gene>
<dbReference type="Proteomes" id="UP000490939">
    <property type="component" value="Unassembled WGS sequence"/>
</dbReference>